<organism evidence="1 2">
    <name type="scientific">Mycobacteroides abscessus 1948</name>
    <dbReference type="NCBI Taxonomy" id="1299323"/>
    <lineage>
        <taxon>Bacteria</taxon>
        <taxon>Bacillati</taxon>
        <taxon>Actinomycetota</taxon>
        <taxon>Actinomycetes</taxon>
        <taxon>Mycobacteriales</taxon>
        <taxon>Mycobacteriaceae</taxon>
        <taxon>Mycobacteroides</taxon>
        <taxon>Mycobacteroides abscessus</taxon>
    </lineage>
</organism>
<dbReference type="EMBL" id="JAOH01000002">
    <property type="protein sequence ID" value="EUA60298.1"/>
    <property type="molecule type" value="Genomic_DNA"/>
</dbReference>
<protein>
    <submittedName>
        <fullName evidence="1">Uncharacterized protein</fullName>
    </submittedName>
</protein>
<evidence type="ECO:0000313" key="1">
    <source>
        <dbReference type="EMBL" id="EUA60298.1"/>
    </source>
</evidence>
<comment type="caution">
    <text evidence="1">The sequence shown here is derived from an EMBL/GenBank/DDBJ whole genome shotgun (WGS) entry which is preliminary data.</text>
</comment>
<proteinExistence type="predicted"/>
<evidence type="ECO:0000313" key="2">
    <source>
        <dbReference type="Proteomes" id="UP000021210"/>
    </source>
</evidence>
<dbReference type="AlphaFoldDB" id="A0A829QBK4"/>
<dbReference type="Proteomes" id="UP000021210">
    <property type="component" value="Unassembled WGS sequence"/>
</dbReference>
<name>A0A829QBK4_9MYCO</name>
<sequence length="125" mass="14195">MFAYHAQVVRDWLDENMPVRVSTDVPKTRPAQLITIDSAPISSGYSGTKARVLARRRLIIYSWGANELDAYNLIEQTREWLLKLPGKGRGVHAVDIAGEPARRDDIESETRRFVMTVDVLMRSNP</sequence>
<gene>
    <name evidence="1" type="ORF">I542_0429</name>
</gene>
<accession>A0A829QBK4</accession>
<reference evidence="1 2" key="1">
    <citation type="submission" date="2013-12" db="EMBL/GenBank/DDBJ databases">
        <authorList>
            <person name="Zelazny A."/>
            <person name="Olivier K."/>
            <person name="Holland S."/>
            <person name="Lenaerts A."/>
            <person name="Ordway D."/>
            <person name="DeGroote M.A."/>
            <person name="Parker T."/>
            <person name="Sizemore C."/>
            <person name="Tallon L.J."/>
            <person name="Sadzewicz L.K."/>
            <person name="Sengamalay N."/>
            <person name="Fraser C.M."/>
            <person name="Hine E."/>
            <person name="Shefchek K.A."/>
            <person name="Das S.P."/>
            <person name="Tettelin H."/>
        </authorList>
    </citation>
    <scope>NUCLEOTIDE SEQUENCE [LARGE SCALE GENOMIC DNA]</scope>
    <source>
        <strain evidence="1 2">1948</strain>
    </source>
</reference>